<dbReference type="InterPro" id="IPR057027">
    <property type="entry name" value="TPR_mt"/>
</dbReference>
<dbReference type="GO" id="GO:0097525">
    <property type="term" value="C:spliceosomal snRNP complex"/>
    <property type="evidence" value="ECO:0007669"/>
    <property type="project" value="UniProtKB-ARBA"/>
</dbReference>
<dbReference type="SUPFAM" id="SSF50182">
    <property type="entry name" value="Sm-like ribonucleoproteins"/>
    <property type="match status" value="1"/>
</dbReference>
<dbReference type="VEuPathDB" id="FungiDB:BTJ68_10096"/>
<dbReference type="Proteomes" id="UP000281245">
    <property type="component" value="Unassembled WGS sequence"/>
</dbReference>
<dbReference type="EMBL" id="QWIJ01001607">
    <property type="protein sequence ID" value="RMX74148.1"/>
    <property type="molecule type" value="Genomic_DNA"/>
</dbReference>
<dbReference type="GO" id="GO:0000398">
    <property type="term" value="P:mRNA splicing, via spliceosome"/>
    <property type="evidence" value="ECO:0007669"/>
    <property type="project" value="InterPro"/>
</dbReference>
<keyword evidence="4" id="KW-0747">Spliceosome</keyword>
<protein>
    <recommendedName>
        <fullName evidence="11">Sm domain-containing protein</fullName>
    </recommendedName>
</protein>
<accession>A0A3M6W6P4</accession>
<evidence type="ECO:0000313" key="12">
    <source>
        <dbReference type="EMBL" id="RMX74148.1"/>
    </source>
</evidence>
<evidence type="ECO:0000313" key="13">
    <source>
        <dbReference type="EMBL" id="RMX90695.1"/>
    </source>
</evidence>
<organism evidence="12 16">
    <name type="scientific">Hortaea werneckii</name>
    <name type="common">Black yeast</name>
    <name type="synonym">Cladosporium werneckii</name>
    <dbReference type="NCBI Taxonomy" id="91943"/>
    <lineage>
        <taxon>Eukaryota</taxon>
        <taxon>Fungi</taxon>
        <taxon>Dikarya</taxon>
        <taxon>Ascomycota</taxon>
        <taxon>Pezizomycotina</taxon>
        <taxon>Dothideomycetes</taxon>
        <taxon>Dothideomycetidae</taxon>
        <taxon>Mycosphaerellales</taxon>
        <taxon>Teratosphaeriaceae</taxon>
        <taxon>Hortaea</taxon>
    </lineage>
</organism>
<dbReference type="Pfam" id="PF23276">
    <property type="entry name" value="TPR_24"/>
    <property type="match status" value="1"/>
</dbReference>
<sequence length="866" mass="97134">MLPLGLLTAAQGHPMLVELKNGETLNGHLVNCDTYMNLTLKEVVQTSPEGDKFFRLPECYVRGNNIKYLRVPDEIVDVVKEQQAAQQAQRGGRGGGMSGRGDHGGRGDRGGRGRPHGQEPRTTSDIIYLTEATETMQSRNASSTGGEFERNMSLAYFHLPLCRASHSQGEHDMRTSQIATDPLWQALCPSWTQAIAPRTSCAHPMRRRPALQCLSKSHGPCKQQRCASSLGPSFADDLSTLQDRPSTHDRAAPRHQIGDQEGPVNFRFKAPREDGPIHARSKAQQLHHQRQQEQRFFYQQASTPRLYTKLKALAYSGHVEECRKLVEWLVRERREKPNSQLYSALILSNVSEDDGAAWRVMDYLEEMRQTDIQIDPGVCHSVLKVLSVHPDHLLRADILEFMRTRWFQLSEDGAHDLVAGLLRSGLFEQALERIEGMRQNSVPVHGWLLDMAVYMLCNIGEIDEAYQIMRVRHDSGEANLSRTLWHTLLDTGSSYRHHASTSLVWSTQVGPGYINPSSGICLNVLTTASKAGDAVLATDVFSHLSKRGTQFQRIHYQLLIECYLASSDDMKRALSILTIMALERIEPSIFETRALFALLRNDSRLTAEAFDTLRELHDQDRKIPIAALNLIIECYVQQRNLPEAMKVYKLIHTFLPPGDSARKSFANTETFNLLLRGCRMNDPPDEQQASFLVSELLALKVKPTSLTYDRLILVFIEAGANALKSAQIASDDAAEQQHVHQQYQRGVQLLDWAYRHFSDMQGIMSEDNRNADDDSVPGWIPRFGTLERLATHLAKVGDVRCWDVLQAGEDHAGEIEGWEAKGKWVRKNVEDAWEKAQEGNMALPSGGSDPLPSSDSSQQQVGVAAA</sequence>
<keyword evidence="9" id="KW-0687">Ribonucleoprotein</keyword>
<reference evidence="15 16" key="1">
    <citation type="journal article" date="2018" name="BMC Genomics">
        <title>Genomic evidence for intraspecific hybridization in a clonal and extremely halotolerant yeast.</title>
        <authorList>
            <person name="Gostincar C."/>
            <person name="Stajich J.E."/>
            <person name="Zupancic J."/>
            <person name="Zalar P."/>
            <person name="Gunde-Cimerman N."/>
        </authorList>
    </citation>
    <scope>NUCLEOTIDE SEQUENCE [LARGE SCALE GENOMIC DNA]</scope>
    <source>
        <strain evidence="14 15">EXF-6651</strain>
        <strain evidence="13 17">EXF-6654</strain>
        <strain evidence="12 16">EXF-6656</strain>
    </source>
</reference>
<proteinExistence type="inferred from homology"/>
<dbReference type="OrthoDB" id="747253at2759"/>
<dbReference type="InterPro" id="IPR001163">
    <property type="entry name" value="Sm_dom_euk/arc"/>
</dbReference>
<evidence type="ECO:0000256" key="8">
    <source>
        <dbReference type="ARBA" id="ARBA00023242"/>
    </source>
</evidence>
<dbReference type="InterPro" id="IPR027141">
    <property type="entry name" value="LSm4/Sm_D1/D3"/>
</dbReference>
<dbReference type="Pfam" id="PF01423">
    <property type="entry name" value="LSM"/>
    <property type="match status" value="1"/>
</dbReference>
<comment type="caution">
    <text evidence="12">The sequence shown here is derived from an EMBL/GenBank/DDBJ whole genome shotgun (WGS) entry which is preliminary data.</text>
</comment>
<dbReference type="Gene3D" id="2.30.30.100">
    <property type="match status" value="1"/>
</dbReference>
<evidence type="ECO:0000313" key="17">
    <source>
        <dbReference type="Proteomes" id="UP000282582"/>
    </source>
</evidence>
<evidence type="ECO:0000313" key="15">
    <source>
        <dbReference type="Proteomes" id="UP000276864"/>
    </source>
</evidence>
<comment type="similarity">
    <text evidence="2">Belongs to the snRNP Sm proteins family.</text>
</comment>
<evidence type="ECO:0000256" key="9">
    <source>
        <dbReference type="ARBA" id="ARBA00023274"/>
    </source>
</evidence>
<keyword evidence="8" id="KW-0539">Nucleus</keyword>
<feature type="region of interest" description="Disordered" evidence="10">
    <location>
        <begin position="81"/>
        <end position="123"/>
    </location>
</feature>
<feature type="compositionally biased region" description="Low complexity" evidence="10">
    <location>
        <begin position="843"/>
        <end position="860"/>
    </location>
</feature>
<dbReference type="AlphaFoldDB" id="A0A3M6W6P4"/>
<feature type="compositionally biased region" description="Basic and acidic residues" evidence="10">
    <location>
        <begin position="245"/>
        <end position="258"/>
    </location>
</feature>
<evidence type="ECO:0000259" key="11">
    <source>
        <dbReference type="PROSITE" id="PS52002"/>
    </source>
</evidence>
<dbReference type="GO" id="GO:0005681">
    <property type="term" value="C:spliceosomal complex"/>
    <property type="evidence" value="ECO:0007669"/>
    <property type="project" value="UniProtKB-KW"/>
</dbReference>
<gene>
    <name evidence="14" type="ORF">D0866_13428</name>
    <name evidence="13" type="ORF">D0868_14427</name>
    <name evidence="12" type="ORF">D0869_12890</name>
</gene>
<evidence type="ECO:0000256" key="6">
    <source>
        <dbReference type="ARBA" id="ARBA00022884"/>
    </source>
</evidence>
<evidence type="ECO:0000256" key="1">
    <source>
        <dbReference type="ARBA" id="ARBA00004123"/>
    </source>
</evidence>
<dbReference type="Proteomes" id="UP000282582">
    <property type="component" value="Unassembled WGS sequence"/>
</dbReference>
<dbReference type="InterPro" id="IPR010920">
    <property type="entry name" value="LSM_dom_sf"/>
</dbReference>
<comment type="subcellular location">
    <subcellularLocation>
        <location evidence="1">Nucleus</location>
    </subcellularLocation>
</comment>
<name>A0A3M6W6P4_HORWE</name>
<dbReference type="FunFam" id="2.30.30.100:FF:000024">
    <property type="entry name" value="U6 snRNA-associated Sm-like protein LSm4"/>
    <property type="match status" value="1"/>
</dbReference>
<keyword evidence="7" id="KW-0508">mRNA splicing</keyword>
<dbReference type="CDD" id="cd01723">
    <property type="entry name" value="LSm4"/>
    <property type="match status" value="1"/>
</dbReference>
<dbReference type="Proteomes" id="UP000276864">
    <property type="component" value="Unassembled WGS sequence"/>
</dbReference>
<evidence type="ECO:0000256" key="7">
    <source>
        <dbReference type="ARBA" id="ARBA00023187"/>
    </source>
</evidence>
<dbReference type="InterPro" id="IPR011990">
    <property type="entry name" value="TPR-like_helical_dom_sf"/>
</dbReference>
<keyword evidence="6" id="KW-0694">RNA-binding</keyword>
<dbReference type="EMBL" id="QWIK01002133">
    <property type="protein sequence ID" value="RMX90695.1"/>
    <property type="molecule type" value="Genomic_DNA"/>
</dbReference>
<evidence type="ECO:0000256" key="5">
    <source>
        <dbReference type="ARBA" id="ARBA00022737"/>
    </source>
</evidence>
<keyword evidence="3" id="KW-0507">mRNA processing</keyword>
<evidence type="ECO:0000256" key="10">
    <source>
        <dbReference type="SAM" id="MobiDB-lite"/>
    </source>
</evidence>
<evidence type="ECO:0000313" key="16">
    <source>
        <dbReference type="Proteomes" id="UP000281245"/>
    </source>
</evidence>
<dbReference type="GO" id="GO:0000956">
    <property type="term" value="P:nuclear-transcribed mRNA catabolic process"/>
    <property type="evidence" value="ECO:0007669"/>
    <property type="project" value="InterPro"/>
</dbReference>
<dbReference type="InterPro" id="IPR047575">
    <property type="entry name" value="Sm"/>
</dbReference>
<evidence type="ECO:0000256" key="2">
    <source>
        <dbReference type="ARBA" id="ARBA00006850"/>
    </source>
</evidence>
<dbReference type="PANTHER" id="PTHR23338">
    <property type="entry name" value="SMALL NUCLEAR RIBONUCLEOPROTEIN SM"/>
    <property type="match status" value="1"/>
</dbReference>
<dbReference type="SMART" id="SM00651">
    <property type="entry name" value="Sm"/>
    <property type="match status" value="1"/>
</dbReference>
<dbReference type="Gene3D" id="1.25.40.10">
    <property type="entry name" value="Tetratricopeptide repeat domain"/>
    <property type="match status" value="2"/>
</dbReference>
<evidence type="ECO:0000256" key="3">
    <source>
        <dbReference type="ARBA" id="ARBA00022664"/>
    </source>
</evidence>
<dbReference type="EMBL" id="QWIM01002163">
    <property type="protein sequence ID" value="RMY17577.1"/>
    <property type="molecule type" value="Genomic_DNA"/>
</dbReference>
<dbReference type="GO" id="GO:0003723">
    <property type="term" value="F:RNA binding"/>
    <property type="evidence" value="ECO:0007669"/>
    <property type="project" value="UniProtKB-KW"/>
</dbReference>
<feature type="compositionally biased region" description="Basic and acidic residues" evidence="10">
    <location>
        <begin position="100"/>
        <end position="119"/>
    </location>
</feature>
<keyword evidence="5" id="KW-0677">Repeat</keyword>
<evidence type="ECO:0000313" key="14">
    <source>
        <dbReference type="EMBL" id="RMY17577.1"/>
    </source>
</evidence>
<feature type="region of interest" description="Disordered" evidence="10">
    <location>
        <begin position="237"/>
        <end position="279"/>
    </location>
</feature>
<feature type="domain" description="Sm" evidence="11">
    <location>
        <begin position="2"/>
        <end position="75"/>
    </location>
</feature>
<dbReference type="PROSITE" id="PS52002">
    <property type="entry name" value="SM"/>
    <property type="match status" value="1"/>
</dbReference>
<feature type="region of interest" description="Disordered" evidence="10">
    <location>
        <begin position="835"/>
        <end position="866"/>
    </location>
</feature>
<evidence type="ECO:0000256" key="4">
    <source>
        <dbReference type="ARBA" id="ARBA00022728"/>
    </source>
</evidence>
<dbReference type="InterPro" id="IPR034101">
    <property type="entry name" value="Lsm4"/>
</dbReference>